<sequence>MSSHSARLRTADRATLMVLCLLLLASVSARIVAYRSAASDSDANTVTIAPGERLALPLHHAGRRLLRIAACPTPVLVDFVEPSPHGRDTSLMASPDPSDRTTFVYRGWTLAGPRAVMKLSMLYFMYRAGAVLGVSGPFAGDERAVKLVVPGTCDAAPGAILSALYDDLQPLLQGRGTGAP</sequence>
<dbReference type="OrthoDB" id="7993100at2"/>
<dbReference type="Proteomes" id="UP000012488">
    <property type="component" value="Chromosome"/>
</dbReference>
<dbReference type="AlphaFoldDB" id="A0A6B9FQV9"/>
<proteinExistence type="predicted"/>
<organism evidence="1 2">
    <name type="scientific">Methylobacterium mesophilicum SR1.6/6</name>
    <dbReference type="NCBI Taxonomy" id="908290"/>
    <lineage>
        <taxon>Bacteria</taxon>
        <taxon>Pseudomonadati</taxon>
        <taxon>Pseudomonadota</taxon>
        <taxon>Alphaproteobacteria</taxon>
        <taxon>Hyphomicrobiales</taxon>
        <taxon>Methylobacteriaceae</taxon>
        <taxon>Methylobacterium</taxon>
    </lineage>
</organism>
<reference evidence="1 2" key="1">
    <citation type="journal article" date="2012" name="Genet. Mol. Biol.">
        <title>Analysis of 16S rRNA and mxaF genes revealing insights into Methylobacterium niche-specific plant association.</title>
        <authorList>
            <person name="Dourado M.N."/>
            <person name="Andreote F.D."/>
            <person name="Dini-Andreote F."/>
            <person name="Conti R."/>
            <person name="Araujo J.M."/>
            <person name="Araujo W.L."/>
        </authorList>
    </citation>
    <scope>NUCLEOTIDE SEQUENCE [LARGE SCALE GENOMIC DNA]</scope>
    <source>
        <strain evidence="1 2">SR1.6/6</strain>
    </source>
</reference>
<reference evidence="1 2" key="2">
    <citation type="journal article" date="2013" name="Genome Announc.">
        <title>Draft Genome Sequence of Methylobacterium mesophilicum Strain SR1.6/6, Isolated from Citrus sinensis.</title>
        <authorList>
            <person name="Marinho Almeida D."/>
            <person name="Dini-Andreote F."/>
            <person name="Camargo Neves A.A."/>
            <person name="Juca Ramos R.T."/>
            <person name="Andreote F.D."/>
            <person name="Carneiro A.R."/>
            <person name="Oliveira de Souza Lima A."/>
            <person name="Caracciolo Gomes de Sa P.H."/>
            <person name="Ribeiro Barbosa M.S."/>
            <person name="Araujo W.L."/>
            <person name="Silva A."/>
        </authorList>
    </citation>
    <scope>NUCLEOTIDE SEQUENCE [LARGE SCALE GENOMIC DNA]</scope>
    <source>
        <strain evidence="1 2">SR1.6/6</strain>
    </source>
</reference>
<evidence type="ECO:0000313" key="2">
    <source>
        <dbReference type="Proteomes" id="UP000012488"/>
    </source>
</evidence>
<dbReference type="RefSeq" id="WP_158169139.1">
    <property type="nucleotide sequence ID" value="NZ_CP043538.1"/>
</dbReference>
<gene>
    <name evidence="1" type="ORF">MMSR116_26560</name>
</gene>
<protein>
    <submittedName>
        <fullName evidence="1">Uncharacterized protein</fullName>
    </submittedName>
</protein>
<name>A0A6B9FQV9_9HYPH</name>
<dbReference type="KEGG" id="mmes:MMSR116_26560"/>
<evidence type="ECO:0000313" key="1">
    <source>
        <dbReference type="EMBL" id="QGY05063.1"/>
    </source>
</evidence>
<accession>A0A6B9FQV9</accession>
<dbReference type="EMBL" id="CP043538">
    <property type="protein sequence ID" value="QGY05063.1"/>
    <property type="molecule type" value="Genomic_DNA"/>
</dbReference>